<comment type="similarity">
    <text evidence="2 11">Belongs to the SWEET sugar transporter family.</text>
</comment>
<evidence type="ECO:0000313" key="13">
    <source>
        <dbReference type="EMBL" id="KAJ4819119.1"/>
    </source>
</evidence>
<dbReference type="Proteomes" id="UP001140206">
    <property type="component" value="Chromosome 1"/>
</dbReference>
<keyword evidence="14" id="KW-1185">Reference proteome</keyword>
<evidence type="ECO:0000256" key="9">
    <source>
        <dbReference type="ARBA" id="ARBA00023136"/>
    </source>
</evidence>
<gene>
    <name evidence="13" type="ORF">LUZ62_031685</name>
    <name evidence="12" type="ORF">LUZ62_076768</name>
</gene>
<dbReference type="Proteomes" id="UP001140206">
    <property type="component" value="Chromosome 4"/>
</dbReference>
<evidence type="ECO:0000256" key="11">
    <source>
        <dbReference type="RuleBase" id="RU910715"/>
    </source>
</evidence>
<evidence type="ECO:0000256" key="4">
    <source>
        <dbReference type="ARBA" id="ARBA00022475"/>
    </source>
</evidence>
<evidence type="ECO:0000256" key="3">
    <source>
        <dbReference type="ARBA" id="ARBA00022448"/>
    </source>
</evidence>
<dbReference type="PANTHER" id="PTHR10791:SF57">
    <property type="entry name" value="BIDIRECTIONAL SUGAR TRANSPORTER SWEET2A"/>
    <property type="match status" value="1"/>
</dbReference>
<dbReference type="FunFam" id="1.20.1280.290:FF:000002">
    <property type="entry name" value="Bidirectional sugar transporter SWEET"/>
    <property type="match status" value="1"/>
</dbReference>
<comment type="subcellular location">
    <subcellularLocation>
        <location evidence="1 11">Cell membrane</location>
        <topology evidence="1 11">Multi-pass membrane protein</topology>
    </subcellularLocation>
</comment>
<dbReference type="Pfam" id="PF03083">
    <property type="entry name" value="MtN3_slv"/>
    <property type="match status" value="2"/>
</dbReference>
<dbReference type="EMBL" id="JAMFTS010000001">
    <property type="protein sequence ID" value="KAJ4819119.1"/>
    <property type="molecule type" value="Genomic_DNA"/>
</dbReference>
<evidence type="ECO:0000256" key="8">
    <source>
        <dbReference type="ARBA" id="ARBA00022989"/>
    </source>
</evidence>
<dbReference type="GO" id="GO:0051119">
    <property type="term" value="F:sugar transmembrane transporter activity"/>
    <property type="evidence" value="ECO:0007669"/>
    <property type="project" value="InterPro"/>
</dbReference>
<keyword evidence="9 11" id="KW-0472">Membrane</keyword>
<feature type="transmembrane region" description="Helical" evidence="11">
    <location>
        <begin position="176"/>
        <end position="198"/>
    </location>
</feature>
<dbReference type="InterPro" id="IPR047664">
    <property type="entry name" value="SWEET"/>
</dbReference>
<evidence type="ECO:0000256" key="6">
    <source>
        <dbReference type="ARBA" id="ARBA00022692"/>
    </source>
</evidence>
<evidence type="ECO:0000256" key="10">
    <source>
        <dbReference type="ARBA" id="ARBA00038715"/>
    </source>
</evidence>
<comment type="caution">
    <text evidence="12">The sequence shown here is derived from an EMBL/GenBank/DDBJ whole genome shotgun (WGS) entry which is preliminary data.</text>
</comment>
<sequence>MISWADLATPLASYSFYEICCYAAGISGNLFAFVLFISPIPTFKRIVQNKSTEKFSGLPYLYGLLNCLLCMWYGLPFVSYGIILVVTVNSIGAVFQLTYLVIFIAYADKRTKVKMGGLLIGVLCFFALVAYVSLVFYDHPNRMTLVGYLSAASLVFMSASPLFIIKLVVKTSSVEYMPFSLSLATFLMSISFFAYGLLLHDLFLSIPNGIGTLLGVAQLLVYAYYSQRSRDDRLPLVAQKCFIYWSTHHVSSKVV</sequence>
<feature type="transmembrane region" description="Helical" evidence="11">
    <location>
        <begin position="14"/>
        <end position="37"/>
    </location>
</feature>
<dbReference type="AlphaFoldDB" id="A0AAV8DB67"/>
<keyword evidence="3 11" id="KW-0813">Transport</keyword>
<reference evidence="12" key="1">
    <citation type="submission" date="2022-08" db="EMBL/GenBank/DDBJ databases">
        <authorList>
            <person name="Marques A."/>
        </authorList>
    </citation>
    <scope>NUCLEOTIDE SEQUENCE</scope>
    <source>
        <strain evidence="12">RhyPub2mFocal</strain>
        <tissue evidence="12">Leaves</tissue>
    </source>
</reference>
<keyword evidence="8 11" id="KW-1133">Transmembrane helix</keyword>
<evidence type="ECO:0000256" key="2">
    <source>
        <dbReference type="ARBA" id="ARBA00007809"/>
    </source>
</evidence>
<organism evidence="12 14">
    <name type="scientific">Rhynchospora pubera</name>
    <dbReference type="NCBI Taxonomy" id="906938"/>
    <lineage>
        <taxon>Eukaryota</taxon>
        <taxon>Viridiplantae</taxon>
        <taxon>Streptophyta</taxon>
        <taxon>Embryophyta</taxon>
        <taxon>Tracheophyta</taxon>
        <taxon>Spermatophyta</taxon>
        <taxon>Magnoliopsida</taxon>
        <taxon>Liliopsida</taxon>
        <taxon>Poales</taxon>
        <taxon>Cyperaceae</taxon>
        <taxon>Cyperoideae</taxon>
        <taxon>Rhynchosporeae</taxon>
        <taxon>Rhynchospora</taxon>
    </lineage>
</organism>
<feature type="transmembrane region" description="Helical" evidence="11">
    <location>
        <begin position="58"/>
        <end position="75"/>
    </location>
</feature>
<dbReference type="InterPro" id="IPR004316">
    <property type="entry name" value="SWEET_rpt"/>
</dbReference>
<evidence type="ECO:0000313" key="14">
    <source>
        <dbReference type="Proteomes" id="UP001140206"/>
    </source>
</evidence>
<dbReference type="Gene3D" id="1.20.1280.290">
    <property type="match status" value="2"/>
</dbReference>
<comment type="function">
    <text evidence="11">Mediates both low-affinity uptake and efflux of sugar across the membrane.</text>
</comment>
<accession>A0AAV8DB67</accession>
<dbReference type="PANTHER" id="PTHR10791">
    <property type="entry name" value="RAG1-ACTIVATING PROTEIN 1"/>
    <property type="match status" value="1"/>
</dbReference>
<dbReference type="EMBL" id="JAMFTS010000004">
    <property type="protein sequence ID" value="KAJ4766393.1"/>
    <property type="molecule type" value="Genomic_DNA"/>
</dbReference>
<feature type="transmembrane region" description="Helical" evidence="11">
    <location>
        <begin position="81"/>
        <end position="106"/>
    </location>
</feature>
<protein>
    <recommendedName>
        <fullName evidence="11">Bidirectional sugar transporter SWEET</fullName>
    </recommendedName>
</protein>
<keyword evidence="5 11" id="KW-0762">Sugar transport</keyword>
<keyword evidence="4" id="KW-1003">Cell membrane</keyword>
<dbReference type="FunFam" id="1.20.1280.290:FF:000001">
    <property type="entry name" value="Bidirectional sugar transporter SWEET"/>
    <property type="match status" value="1"/>
</dbReference>
<evidence type="ECO:0000313" key="12">
    <source>
        <dbReference type="EMBL" id="KAJ4766393.1"/>
    </source>
</evidence>
<keyword evidence="7" id="KW-0677">Repeat</keyword>
<name>A0AAV8DB67_9POAL</name>
<evidence type="ECO:0000256" key="1">
    <source>
        <dbReference type="ARBA" id="ARBA00004651"/>
    </source>
</evidence>
<comment type="subunit">
    <text evidence="10">Forms homooligomers and/or heterooligomers.</text>
</comment>
<feature type="transmembrane region" description="Helical" evidence="11">
    <location>
        <begin position="143"/>
        <end position="164"/>
    </location>
</feature>
<evidence type="ECO:0000256" key="7">
    <source>
        <dbReference type="ARBA" id="ARBA00022737"/>
    </source>
</evidence>
<dbReference type="GO" id="GO:0005886">
    <property type="term" value="C:plasma membrane"/>
    <property type="evidence" value="ECO:0007669"/>
    <property type="project" value="UniProtKB-SubCell"/>
</dbReference>
<feature type="transmembrane region" description="Helical" evidence="11">
    <location>
        <begin position="204"/>
        <end position="225"/>
    </location>
</feature>
<evidence type="ECO:0000256" key="5">
    <source>
        <dbReference type="ARBA" id="ARBA00022597"/>
    </source>
</evidence>
<feature type="transmembrane region" description="Helical" evidence="11">
    <location>
        <begin position="118"/>
        <end position="137"/>
    </location>
</feature>
<keyword evidence="6 11" id="KW-0812">Transmembrane</keyword>
<proteinExistence type="inferred from homology"/>